<evidence type="ECO:0000313" key="3">
    <source>
        <dbReference type="Proteomes" id="UP000192448"/>
    </source>
</evidence>
<dbReference type="Proteomes" id="UP000192448">
    <property type="component" value="Unassembled WGS sequence"/>
</dbReference>
<organism evidence="2 3">
    <name type="scientific">Mycobacterium aquaticum</name>
    <dbReference type="NCBI Taxonomy" id="1927124"/>
    <lineage>
        <taxon>Bacteria</taxon>
        <taxon>Bacillati</taxon>
        <taxon>Actinomycetota</taxon>
        <taxon>Actinomycetes</taxon>
        <taxon>Mycobacteriales</taxon>
        <taxon>Mycobacteriaceae</taxon>
        <taxon>Mycobacterium</taxon>
    </lineage>
</organism>
<evidence type="ECO:0000313" key="2">
    <source>
        <dbReference type="EMBL" id="ORA38167.1"/>
    </source>
</evidence>
<feature type="region of interest" description="Disordered" evidence="1">
    <location>
        <begin position="1"/>
        <end position="25"/>
    </location>
</feature>
<keyword evidence="3" id="KW-1185">Reference proteome</keyword>
<name>A0A1X0B752_9MYCO</name>
<proteinExistence type="predicted"/>
<comment type="caution">
    <text evidence="2">The sequence shown here is derived from an EMBL/GenBank/DDBJ whole genome shotgun (WGS) entry which is preliminary data.</text>
</comment>
<dbReference type="EMBL" id="MVHF01000004">
    <property type="protein sequence ID" value="ORA38167.1"/>
    <property type="molecule type" value="Genomic_DNA"/>
</dbReference>
<reference evidence="2 3" key="1">
    <citation type="submission" date="2017-02" db="EMBL/GenBank/DDBJ databases">
        <title>The new phylogeny of genus Mycobacterium.</title>
        <authorList>
            <person name="Tortoli E."/>
            <person name="Trovato A."/>
            <person name="Cirillo D.M."/>
        </authorList>
    </citation>
    <scope>NUCLEOTIDE SEQUENCE [LARGE SCALE GENOMIC DNA]</scope>
    <source>
        <strain evidence="2 3">RW6</strain>
    </source>
</reference>
<protein>
    <submittedName>
        <fullName evidence="2">Uncharacterized protein</fullName>
    </submittedName>
</protein>
<dbReference type="AlphaFoldDB" id="A0A1X0B752"/>
<gene>
    <name evidence="2" type="ORF">BST13_06125</name>
</gene>
<dbReference type="RefSeq" id="WP_083161704.1">
    <property type="nucleotide sequence ID" value="NZ_MVHF01000004.1"/>
</dbReference>
<accession>A0A1X0B752</accession>
<dbReference type="OrthoDB" id="4699747at2"/>
<feature type="compositionally biased region" description="Basic and acidic residues" evidence="1">
    <location>
        <begin position="11"/>
        <end position="20"/>
    </location>
</feature>
<evidence type="ECO:0000256" key="1">
    <source>
        <dbReference type="SAM" id="MobiDB-lite"/>
    </source>
</evidence>
<sequence>MDEDPSATDADTERRYREMARNPLLPRSQVEDLVVEFDRLLAIAAPPEGFPELSMSETSRTATCARRGLVQGLADRDAGDRAEPRREQLAERVMAALTTVTDCIDGMQSLESDKLDAEATATADGFIVQAGGGVAIGADTQGSPEGQAGARARHERRIVSTVAEMDRLQLRTVDAIREQLDVGETGIPWTLMECARAGLDLSGSFEASAQLPHSPLRDLMERLAAEMHRANAAARGESR</sequence>